<evidence type="ECO:0000259" key="2">
    <source>
        <dbReference type="PROSITE" id="PS50878"/>
    </source>
</evidence>
<dbReference type="EMBL" id="NCKW01008017">
    <property type="protein sequence ID" value="POM68857.1"/>
    <property type="molecule type" value="Genomic_DNA"/>
</dbReference>
<sequence>MDFMVPAGIRLDLAYGSRSLPDEVRIQRSGRRQLYSDKARLVTVGEHIQIEIGQSVELQLHLRMSDHEKFWVTRGYRWVPTVVKGLGRRRYLQITNVSDKAIILQEDVRVGIWLAGDHIPRMPGFVSVGSRRYMECQNLALEATVEGGSEHDEILMESTELTVDRPSYPTPRAILKRPEISQILVKPALTTEDQPSGGIDPQDRTPIQPVETEVTSQNMDQVKADDLDPVIGGSAERDPPGQLSTPIQEASPENRNNSPDPEPDPEVHYHEGNDLYAEDVDQEMAILPEINPATDEVKIEDIQVGDPGIQTTAEIERLRQRIWKYRHLLIGKGNALPPAARGVVCDIDVGDVRPIAQRVRKIAPRFREKLSELIKGLLSAKMISYSRSPWASPIVVIVKKNGVDIRLCIDYRLVNRLTQLMVYPMPLINDRLEDLDKVVWYCSLDMASGFWVVTMTDRARAISAFITPFGLFEWNRMPFGLKNAPQIYQRPIDNALYGFTRIPPPGSDPRSTDVFEVGEADDPDKPSVIGHRSYIDDILIPADMWWSFWGMNKVEYLGHRVSKDGLEANPKDLEALTDLAFPGSLRSMQSFLGSLNCYSRFIEDYAIYAAVLYELREVDFAAMSKDDVQIQIKRSMEPKELDQRDLKEDPGLDLTLKPTETSDLGRLDGDKVDPRWIRAHRAFETLKSKIATTPILRHFDMDREAVVIVYASDWAISAALVQEYDQIYYPITFVSRTLKSNELNYSPVEKEVLVLLRILDLGYNTLVGRRIRVLTR</sequence>
<reference evidence="3 4" key="1">
    <citation type="journal article" date="2017" name="Genome Biol. Evol.">
        <title>Phytophthora megakarya and P. palmivora, closely related causal agents of cacao black pod rot, underwent increases in genome sizes and gene numbers by different mechanisms.</title>
        <authorList>
            <person name="Ali S.S."/>
            <person name="Shao J."/>
            <person name="Lary D.J."/>
            <person name="Kronmiller B."/>
            <person name="Shen D."/>
            <person name="Strem M.D."/>
            <person name="Amoako-Attah I."/>
            <person name="Akrofi A.Y."/>
            <person name="Begoude B.A."/>
            <person name="Ten Hoopen G.M."/>
            <person name="Coulibaly K."/>
            <person name="Kebe B.I."/>
            <person name="Melnick R.L."/>
            <person name="Guiltinan M.J."/>
            <person name="Tyler B.M."/>
            <person name="Meinhardt L.W."/>
            <person name="Bailey B.A."/>
        </authorList>
    </citation>
    <scope>NUCLEOTIDE SEQUENCE [LARGE SCALE GENOMIC DNA]</scope>
    <source>
        <strain evidence="4">sbr112.9</strain>
    </source>
</reference>
<feature type="region of interest" description="Disordered" evidence="1">
    <location>
        <begin position="185"/>
        <end position="270"/>
    </location>
</feature>
<name>A0A2P4XTK9_9STRA</name>
<dbReference type="GO" id="GO:0003964">
    <property type="term" value="F:RNA-directed DNA polymerase activity"/>
    <property type="evidence" value="ECO:0007669"/>
    <property type="project" value="UniProtKB-KW"/>
</dbReference>
<dbReference type="OrthoDB" id="126691at2759"/>
<protein>
    <submittedName>
        <fullName evidence="3">Reverse transcriptase</fullName>
    </submittedName>
</protein>
<dbReference type="Gene3D" id="3.10.10.10">
    <property type="entry name" value="HIV Type 1 Reverse Transcriptase, subunit A, domain 1"/>
    <property type="match status" value="1"/>
</dbReference>
<accession>A0A2P4XTK9</accession>
<organism evidence="3 4">
    <name type="scientific">Phytophthora palmivora</name>
    <dbReference type="NCBI Taxonomy" id="4796"/>
    <lineage>
        <taxon>Eukaryota</taxon>
        <taxon>Sar</taxon>
        <taxon>Stramenopiles</taxon>
        <taxon>Oomycota</taxon>
        <taxon>Peronosporomycetes</taxon>
        <taxon>Peronosporales</taxon>
        <taxon>Peronosporaceae</taxon>
        <taxon>Phytophthora</taxon>
    </lineage>
</organism>
<dbReference type="InterPro" id="IPR051320">
    <property type="entry name" value="Viral_Replic_Matur_Polypro"/>
</dbReference>
<dbReference type="InterPro" id="IPR041577">
    <property type="entry name" value="RT_RNaseH_2"/>
</dbReference>
<keyword evidence="3" id="KW-0548">Nucleotidyltransferase</keyword>
<dbReference type="PANTHER" id="PTHR33064:SF37">
    <property type="entry name" value="RIBONUCLEASE H"/>
    <property type="match status" value="1"/>
</dbReference>
<dbReference type="CDD" id="cd01647">
    <property type="entry name" value="RT_LTR"/>
    <property type="match status" value="1"/>
</dbReference>
<evidence type="ECO:0000313" key="3">
    <source>
        <dbReference type="EMBL" id="POM68857.1"/>
    </source>
</evidence>
<dbReference type="InterPro" id="IPR043502">
    <property type="entry name" value="DNA/RNA_pol_sf"/>
</dbReference>
<dbReference type="Pfam" id="PF17919">
    <property type="entry name" value="RT_RNaseH_2"/>
    <property type="match status" value="1"/>
</dbReference>
<dbReference type="AlphaFoldDB" id="A0A2P4XTK9"/>
<dbReference type="Proteomes" id="UP000237271">
    <property type="component" value="Unassembled WGS sequence"/>
</dbReference>
<dbReference type="PROSITE" id="PS50878">
    <property type="entry name" value="RT_POL"/>
    <property type="match status" value="1"/>
</dbReference>
<dbReference type="Gene3D" id="3.30.70.270">
    <property type="match status" value="2"/>
</dbReference>
<keyword evidence="3" id="KW-0808">Transferase</keyword>
<dbReference type="SUPFAM" id="SSF56672">
    <property type="entry name" value="DNA/RNA polymerases"/>
    <property type="match status" value="1"/>
</dbReference>
<dbReference type="InterPro" id="IPR000477">
    <property type="entry name" value="RT_dom"/>
</dbReference>
<dbReference type="Pfam" id="PF00078">
    <property type="entry name" value="RVT_1"/>
    <property type="match status" value="1"/>
</dbReference>
<dbReference type="InterPro" id="IPR043128">
    <property type="entry name" value="Rev_trsase/Diguanyl_cyclase"/>
</dbReference>
<comment type="caution">
    <text evidence="3">The sequence shown here is derived from an EMBL/GenBank/DDBJ whole genome shotgun (WGS) entry which is preliminary data.</text>
</comment>
<keyword evidence="3" id="KW-0695">RNA-directed DNA polymerase</keyword>
<feature type="compositionally biased region" description="Polar residues" evidence="1">
    <location>
        <begin position="242"/>
        <end position="259"/>
    </location>
</feature>
<evidence type="ECO:0000313" key="4">
    <source>
        <dbReference type="Proteomes" id="UP000237271"/>
    </source>
</evidence>
<keyword evidence="4" id="KW-1185">Reference proteome</keyword>
<evidence type="ECO:0000256" key="1">
    <source>
        <dbReference type="SAM" id="MobiDB-lite"/>
    </source>
</evidence>
<gene>
    <name evidence="3" type="ORF">PHPALM_14928</name>
</gene>
<dbReference type="PANTHER" id="PTHR33064">
    <property type="entry name" value="POL PROTEIN"/>
    <property type="match status" value="1"/>
</dbReference>
<feature type="domain" description="Reverse transcriptase" evidence="2">
    <location>
        <begin position="379"/>
        <end position="596"/>
    </location>
</feature>
<proteinExistence type="predicted"/>